<dbReference type="SMART" id="SM00510">
    <property type="entry name" value="TFS2M"/>
    <property type="match status" value="1"/>
</dbReference>
<dbReference type="GO" id="GO:0003676">
    <property type="term" value="F:nucleic acid binding"/>
    <property type="evidence" value="ECO:0007669"/>
    <property type="project" value="InterPro"/>
</dbReference>
<dbReference type="SUPFAM" id="SSF47676">
    <property type="entry name" value="Conserved domain common to transcription factors TFIIS, elongin A, CRSP70"/>
    <property type="match status" value="1"/>
</dbReference>
<dbReference type="InterPro" id="IPR003617">
    <property type="entry name" value="TFIIS/CRSP70_N_sub"/>
</dbReference>
<dbReference type="SUPFAM" id="SSF46942">
    <property type="entry name" value="Elongation factor TFIIS domain 2"/>
    <property type="match status" value="1"/>
</dbReference>
<dbReference type="InterPro" id="IPR003618">
    <property type="entry name" value="TFIIS_cen_dom"/>
</dbReference>
<dbReference type="AlphaFoldDB" id="A0A4Y1R260"/>
<dbReference type="Pfam" id="PF08711">
    <property type="entry name" value="Med26"/>
    <property type="match status" value="1"/>
</dbReference>
<evidence type="ECO:0000256" key="3">
    <source>
        <dbReference type="ARBA" id="ARBA00022771"/>
    </source>
</evidence>
<dbReference type="PIRSF" id="PIRSF006704">
    <property type="entry name" value="TF_IIS"/>
    <property type="match status" value="1"/>
</dbReference>
<gene>
    <name evidence="12" type="ORF">Prudu_007473</name>
</gene>
<dbReference type="PROSITE" id="PS00466">
    <property type="entry name" value="ZF_TFIIS_1"/>
    <property type="match status" value="1"/>
</dbReference>
<accession>A0A4Y1R260</accession>
<evidence type="ECO:0000256" key="7">
    <source>
        <dbReference type="PROSITE-ProRule" id="PRU00649"/>
    </source>
</evidence>
<dbReference type="GO" id="GO:0006368">
    <property type="term" value="P:transcription elongation by RNA polymerase II"/>
    <property type="evidence" value="ECO:0007669"/>
    <property type="project" value="InterPro"/>
</dbReference>
<dbReference type="PANTHER" id="PTHR11477">
    <property type="entry name" value="TRANSCRIPTION FACTOR S-II ZINC FINGER DOMAIN-CONTAINING PROTEIN"/>
    <property type="match status" value="1"/>
</dbReference>
<evidence type="ECO:0000259" key="10">
    <source>
        <dbReference type="PROSITE" id="PS51319"/>
    </source>
</evidence>
<dbReference type="SMART" id="SM00509">
    <property type="entry name" value="TFS2N"/>
    <property type="match status" value="1"/>
</dbReference>
<feature type="domain" description="TFIIS central" evidence="11">
    <location>
        <begin position="238"/>
        <end position="361"/>
    </location>
</feature>
<dbReference type="SMART" id="SM00440">
    <property type="entry name" value="ZnF_C2C2"/>
    <property type="match status" value="1"/>
</dbReference>
<reference evidence="12" key="1">
    <citation type="journal article" date="2019" name="Science">
        <title>Mutation of a bHLH transcription factor allowed almond domestication.</title>
        <authorList>
            <person name="Sanchez-Perez R."/>
            <person name="Pavan S."/>
            <person name="Mazzeo R."/>
            <person name="Moldovan C."/>
            <person name="Aiese Cigliano R."/>
            <person name="Del Cueto J."/>
            <person name="Ricciardi F."/>
            <person name="Lotti C."/>
            <person name="Ricciardi L."/>
            <person name="Dicenta F."/>
            <person name="Lopez-Marques R.L."/>
            <person name="Lindberg Moller B."/>
        </authorList>
    </citation>
    <scope>NUCLEOTIDE SEQUENCE</scope>
</reference>
<dbReference type="InterPro" id="IPR017923">
    <property type="entry name" value="TFIIS_N"/>
</dbReference>
<dbReference type="CDD" id="cd13749">
    <property type="entry name" value="Zn-ribbon_TFIIS"/>
    <property type="match status" value="1"/>
</dbReference>
<dbReference type="InterPro" id="IPR035100">
    <property type="entry name" value="TF_IIS-typ"/>
</dbReference>
<keyword evidence="12" id="KW-0648">Protein biosynthesis</keyword>
<feature type="compositionally biased region" description="Basic and acidic residues" evidence="8">
    <location>
        <begin position="139"/>
        <end position="148"/>
    </location>
</feature>
<evidence type="ECO:0000256" key="4">
    <source>
        <dbReference type="ARBA" id="ARBA00022833"/>
    </source>
</evidence>
<dbReference type="Pfam" id="PF07500">
    <property type="entry name" value="TFIIS_M"/>
    <property type="match status" value="1"/>
</dbReference>
<dbReference type="GO" id="GO:0005634">
    <property type="term" value="C:nucleus"/>
    <property type="evidence" value="ECO:0007669"/>
    <property type="project" value="UniProtKB-SubCell"/>
</dbReference>
<evidence type="ECO:0000256" key="2">
    <source>
        <dbReference type="ARBA" id="ARBA00022723"/>
    </source>
</evidence>
<dbReference type="PANTHER" id="PTHR11477:SF0">
    <property type="entry name" value="IP08861P-RELATED"/>
    <property type="match status" value="1"/>
</dbReference>
<dbReference type="Pfam" id="PF01096">
    <property type="entry name" value="Zn_ribbon_TFIIS"/>
    <property type="match status" value="1"/>
</dbReference>
<keyword evidence="2" id="KW-0479">Metal-binding</keyword>
<keyword evidence="4" id="KW-0862">Zinc</keyword>
<dbReference type="Gene3D" id="1.20.930.10">
    <property type="entry name" value="Conserved domain common to transcription factors TFIIS, elongin A, CRSP70"/>
    <property type="match status" value="1"/>
</dbReference>
<dbReference type="InterPro" id="IPR001222">
    <property type="entry name" value="Znf_TFIIS"/>
</dbReference>
<keyword evidence="5 7" id="KW-0539">Nucleus</keyword>
<dbReference type="PROSITE" id="PS51133">
    <property type="entry name" value="ZF_TFIIS_2"/>
    <property type="match status" value="1"/>
</dbReference>
<organism evidence="12">
    <name type="scientific">Prunus dulcis</name>
    <name type="common">Almond</name>
    <name type="synonym">Amygdalus dulcis</name>
    <dbReference type="NCBI Taxonomy" id="3755"/>
    <lineage>
        <taxon>Eukaryota</taxon>
        <taxon>Viridiplantae</taxon>
        <taxon>Streptophyta</taxon>
        <taxon>Embryophyta</taxon>
        <taxon>Tracheophyta</taxon>
        <taxon>Spermatophyta</taxon>
        <taxon>Magnoliopsida</taxon>
        <taxon>eudicotyledons</taxon>
        <taxon>Gunneridae</taxon>
        <taxon>Pentapetalae</taxon>
        <taxon>rosids</taxon>
        <taxon>fabids</taxon>
        <taxon>Rosales</taxon>
        <taxon>Rosaceae</taxon>
        <taxon>Amygdaloideae</taxon>
        <taxon>Amygdaleae</taxon>
        <taxon>Prunus</taxon>
    </lineage>
</organism>
<dbReference type="EMBL" id="AP019298">
    <property type="protein sequence ID" value="BBG98146.1"/>
    <property type="molecule type" value="Genomic_DNA"/>
</dbReference>
<dbReference type="GO" id="GO:0008270">
    <property type="term" value="F:zinc ion binding"/>
    <property type="evidence" value="ECO:0007669"/>
    <property type="project" value="UniProtKB-KW"/>
</dbReference>
<dbReference type="CDD" id="cd00183">
    <property type="entry name" value="TFIIS_I"/>
    <property type="match status" value="1"/>
</dbReference>
<evidence type="ECO:0000256" key="8">
    <source>
        <dbReference type="SAM" id="MobiDB-lite"/>
    </source>
</evidence>
<protein>
    <submittedName>
        <fullName evidence="12">Transcript elongation factor IIS</fullName>
    </submittedName>
</protein>
<proteinExistence type="predicted"/>
<feature type="domain" description="TFIIS-type" evidence="9">
    <location>
        <begin position="364"/>
        <end position="404"/>
    </location>
</feature>
<dbReference type="InterPro" id="IPR035441">
    <property type="entry name" value="TFIIS/LEDGF_dom_sf"/>
</dbReference>
<comment type="subcellular location">
    <subcellularLocation>
        <location evidence="1 7">Nucleus</location>
    </subcellularLocation>
</comment>
<dbReference type="FunFam" id="2.20.25.10:FF:000001">
    <property type="entry name" value="Probable Transcription elongation factor S-II"/>
    <property type="match status" value="1"/>
</dbReference>
<dbReference type="NCBIfam" id="TIGR01385">
    <property type="entry name" value="TFSII"/>
    <property type="match status" value="1"/>
</dbReference>
<feature type="domain" description="TFIIS N-terminal" evidence="10">
    <location>
        <begin position="34"/>
        <end position="113"/>
    </location>
</feature>
<evidence type="ECO:0000259" key="9">
    <source>
        <dbReference type="PROSITE" id="PS51133"/>
    </source>
</evidence>
<evidence type="ECO:0000256" key="1">
    <source>
        <dbReference type="ARBA" id="ARBA00004123"/>
    </source>
</evidence>
<dbReference type="PROSITE" id="PS51321">
    <property type="entry name" value="TFIIS_CENTRAL"/>
    <property type="match status" value="1"/>
</dbReference>
<evidence type="ECO:0000256" key="5">
    <source>
        <dbReference type="ARBA" id="ARBA00023242"/>
    </source>
</evidence>
<evidence type="ECO:0000259" key="11">
    <source>
        <dbReference type="PROSITE" id="PS51321"/>
    </source>
</evidence>
<dbReference type="InterPro" id="IPR006289">
    <property type="entry name" value="TFSII"/>
</dbReference>
<dbReference type="PROSITE" id="PS51319">
    <property type="entry name" value="TFIIS_N"/>
    <property type="match status" value="1"/>
</dbReference>
<feature type="region of interest" description="Disordered" evidence="8">
    <location>
        <begin position="129"/>
        <end position="148"/>
    </location>
</feature>
<dbReference type="Gene3D" id="2.20.25.10">
    <property type="match status" value="1"/>
</dbReference>
<dbReference type="GO" id="GO:0003746">
    <property type="term" value="F:translation elongation factor activity"/>
    <property type="evidence" value="ECO:0007669"/>
    <property type="project" value="UniProtKB-KW"/>
</dbReference>
<name>A0A4Y1R260_PRUDU</name>
<evidence type="ECO:0000256" key="6">
    <source>
        <dbReference type="PROSITE-ProRule" id="PRU00472"/>
    </source>
</evidence>
<dbReference type="Gene3D" id="1.10.472.30">
    <property type="entry name" value="Transcription elongation factor S-II, central domain"/>
    <property type="match status" value="1"/>
</dbReference>
<dbReference type="SUPFAM" id="SSF57783">
    <property type="entry name" value="Zinc beta-ribbon"/>
    <property type="match status" value="1"/>
</dbReference>
<keyword evidence="3 6" id="KW-0863">Zinc-finger</keyword>
<sequence length="406" mass="45609">MKMIKVLIFELNFYGIEERKNKGELGKMEKELLELFEAVKKSADAATSCDGGAEESQCLDALEQLKNFPVTYQLLISTQVGKRLRHLTKHPRKKIQTFSSALIDTWKGIVIKEANKDAKNGNLERIDSLKRASPSAESPRAEKVQKTSAVKVEKVSKAEPVEIKKVDRGVKPSSDKAYSSETVKTERKVQNANAVKTEKAASAESVKVEKIAKEVKKPALNSCAPPKLTSMIKSNDTARDRVRGMLHEALSKVSQEADERFADYVNASDPIRVAVTLESVLFEHWGGSTGAQKAKYRSLIFNLKDQKNPDFRRKVLLGDIEAERLVDMSTAEMASDQRQEENKKLEQKALFECERGGAPKATTDQFKCGRCGHRKTTYYQMQTRSADEPMTTYVTCVNCNNRWKFC</sequence>
<evidence type="ECO:0000313" key="12">
    <source>
        <dbReference type="EMBL" id="BBG98146.1"/>
    </source>
</evidence>
<keyword evidence="12" id="KW-0251">Elongation factor</keyword>
<dbReference type="InterPro" id="IPR036575">
    <property type="entry name" value="TFIIS_cen_dom_sf"/>
</dbReference>